<evidence type="ECO:0000256" key="4">
    <source>
        <dbReference type="ARBA" id="ARBA00007837"/>
    </source>
</evidence>
<evidence type="ECO:0000256" key="13">
    <source>
        <dbReference type="ARBA" id="ARBA00033470"/>
    </source>
</evidence>
<dbReference type="SUPFAM" id="SSF56059">
    <property type="entry name" value="Glutathione synthetase ATP-binding domain-like"/>
    <property type="match status" value="1"/>
</dbReference>
<evidence type="ECO:0000256" key="11">
    <source>
        <dbReference type="ARBA" id="ARBA00022840"/>
    </source>
</evidence>
<dbReference type="UniPathway" id="UPA00138"/>
<evidence type="ECO:0000259" key="18">
    <source>
        <dbReference type="Pfam" id="PF02896"/>
    </source>
</evidence>
<evidence type="ECO:0000256" key="8">
    <source>
        <dbReference type="ARBA" id="ARBA00022723"/>
    </source>
</evidence>
<dbReference type="InterPro" id="IPR023151">
    <property type="entry name" value="PEP_util_CS"/>
</dbReference>
<dbReference type="EC" id="2.7.9.2" evidence="5 15"/>
<dbReference type="PANTHER" id="PTHR43030:SF1">
    <property type="entry name" value="PHOSPHOENOLPYRUVATE SYNTHASE"/>
    <property type="match status" value="1"/>
</dbReference>
<keyword evidence="19" id="KW-0670">Pyruvate</keyword>
<keyword evidence="11 15" id="KW-0067">ATP-binding</keyword>
<keyword evidence="8 15" id="KW-0479">Metal-binding</keyword>
<dbReference type="Gene3D" id="3.30.1490.20">
    <property type="entry name" value="ATP-grasp fold, A domain"/>
    <property type="match status" value="1"/>
</dbReference>
<dbReference type="InterPro" id="IPR040442">
    <property type="entry name" value="Pyrv_kinase-like_dom_sf"/>
</dbReference>
<keyword evidence="10 15" id="KW-0418">Kinase</keyword>
<evidence type="ECO:0000256" key="15">
    <source>
        <dbReference type="PIRNR" id="PIRNR000854"/>
    </source>
</evidence>
<evidence type="ECO:0000256" key="14">
    <source>
        <dbReference type="ARBA" id="ARBA00047700"/>
    </source>
</evidence>
<keyword evidence="7 15" id="KW-0808">Transferase</keyword>
<protein>
    <recommendedName>
        <fullName evidence="6 15">Phosphoenolpyruvate synthase</fullName>
        <shortName evidence="15">PEP synthase</shortName>
        <ecNumber evidence="5 15">2.7.9.2</ecNumber>
    </recommendedName>
    <alternativeName>
        <fullName evidence="13 15">Pyruvate, water dikinase</fullName>
    </alternativeName>
</protein>
<evidence type="ECO:0000256" key="10">
    <source>
        <dbReference type="ARBA" id="ARBA00022777"/>
    </source>
</evidence>
<dbReference type="InterPro" id="IPR006319">
    <property type="entry name" value="PEP_synth"/>
</dbReference>
<dbReference type="FunFam" id="3.30.1490.20:FF:000010">
    <property type="entry name" value="Phosphoenolpyruvate synthase"/>
    <property type="match status" value="1"/>
</dbReference>
<feature type="domain" description="PEP-utilising enzyme C-terminal" evidence="18">
    <location>
        <begin position="479"/>
        <end position="767"/>
    </location>
</feature>
<reference evidence="20" key="1">
    <citation type="submission" date="2017-09" db="EMBL/GenBank/DDBJ databases">
        <title>Depth-based differentiation of microbial function through sediment-hosted aquifers and enrichment of novel symbionts in the deep terrestrial subsurface.</title>
        <authorList>
            <person name="Probst A.J."/>
            <person name="Ladd B."/>
            <person name="Jarett J.K."/>
            <person name="Geller-Mcgrath D.E."/>
            <person name="Sieber C.M.K."/>
            <person name="Emerson J.B."/>
            <person name="Anantharaman K."/>
            <person name="Thomas B.C."/>
            <person name="Malmstrom R."/>
            <person name="Stieglmeier M."/>
            <person name="Klingl A."/>
            <person name="Woyke T."/>
            <person name="Ryan C.M."/>
            <person name="Banfield J.F."/>
        </authorList>
    </citation>
    <scope>NUCLEOTIDE SEQUENCE [LARGE SCALE GENOMIC DNA]</scope>
</reference>
<dbReference type="GO" id="GO:0005524">
    <property type="term" value="F:ATP binding"/>
    <property type="evidence" value="ECO:0007669"/>
    <property type="project" value="UniProtKB-KW"/>
</dbReference>
<evidence type="ECO:0000256" key="6">
    <source>
        <dbReference type="ARBA" id="ARBA00021623"/>
    </source>
</evidence>
<dbReference type="SUPFAM" id="SSF51621">
    <property type="entry name" value="Phosphoenolpyruvate/pyruvate domain"/>
    <property type="match status" value="1"/>
</dbReference>
<gene>
    <name evidence="19" type="ORF">COS81_01745</name>
</gene>
<comment type="similarity">
    <text evidence="4 15">Belongs to the PEP-utilizing enzyme family.</text>
</comment>
<evidence type="ECO:0000313" key="20">
    <source>
        <dbReference type="Proteomes" id="UP000229916"/>
    </source>
</evidence>
<dbReference type="Pfam" id="PF00391">
    <property type="entry name" value="PEP-utilizers"/>
    <property type="match status" value="1"/>
</dbReference>
<dbReference type="InterPro" id="IPR015813">
    <property type="entry name" value="Pyrv/PenolPyrv_kinase-like_dom"/>
</dbReference>
<comment type="catalytic activity">
    <reaction evidence="14 15">
        <text>pyruvate + ATP + H2O = phosphoenolpyruvate + AMP + phosphate + 2 H(+)</text>
        <dbReference type="Rhea" id="RHEA:11364"/>
        <dbReference type="ChEBI" id="CHEBI:15361"/>
        <dbReference type="ChEBI" id="CHEBI:15377"/>
        <dbReference type="ChEBI" id="CHEBI:15378"/>
        <dbReference type="ChEBI" id="CHEBI:30616"/>
        <dbReference type="ChEBI" id="CHEBI:43474"/>
        <dbReference type="ChEBI" id="CHEBI:58702"/>
        <dbReference type="ChEBI" id="CHEBI:456215"/>
        <dbReference type="EC" id="2.7.9.2"/>
    </reaction>
</comment>
<dbReference type="GO" id="GO:0008986">
    <property type="term" value="F:pyruvate, water dikinase activity"/>
    <property type="evidence" value="ECO:0007669"/>
    <property type="project" value="UniProtKB-EC"/>
</dbReference>
<evidence type="ECO:0000259" key="16">
    <source>
        <dbReference type="Pfam" id="PF00391"/>
    </source>
</evidence>
<dbReference type="PIRSF" id="PIRSF000854">
    <property type="entry name" value="PEP_synthase"/>
    <property type="match status" value="1"/>
</dbReference>
<evidence type="ECO:0000259" key="17">
    <source>
        <dbReference type="Pfam" id="PF01326"/>
    </source>
</evidence>
<evidence type="ECO:0000256" key="3">
    <source>
        <dbReference type="ARBA" id="ARBA00004742"/>
    </source>
</evidence>
<evidence type="ECO:0000256" key="7">
    <source>
        <dbReference type="ARBA" id="ARBA00022679"/>
    </source>
</evidence>
<comment type="cofactor">
    <cofactor evidence="1 15">
        <name>Mg(2+)</name>
        <dbReference type="ChEBI" id="CHEBI:18420"/>
    </cofactor>
</comment>
<evidence type="ECO:0000256" key="2">
    <source>
        <dbReference type="ARBA" id="ARBA00002988"/>
    </source>
</evidence>
<evidence type="ECO:0000256" key="12">
    <source>
        <dbReference type="ARBA" id="ARBA00022842"/>
    </source>
</evidence>
<keyword evidence="9 15" id="KW-0547">Nucleotide-binding</keyword>
<dbReference type="Pfam" id="PF01326">
    <property type="entry name" value="PPDK_N"/>
    <property type="match status" value="1"/>
</dbReference>
<dbReference type="Proteomes" id="UP000229916">
    <property type="component" value="Unassembled WGS sequence"/>
</dbReference>
<comment type="caution">
    <text evidence="19">The sequence shown here is derived from an EMBL/GenBank/DDBJ whole genome shotgun (WGS) entry which is preliminary data.</text>
</comment>
<feature type="domain" description="PEP-utilising enzyme mobile" evidence="16">
    <location>
        <begin position="380"/>
        <end position="449"/>
    </location>
</feature>
<dbReference type="GO" id="GO:0046872">
    <property type="term" value="F:metal ion binding"/>
    <property type="evidence" value="ECO:0007669"/>
    <property type="project" value="UniProtKB-KW"/>
</dbReference>
<organism evidence="19 20">
    <name type="scientific">candidate division WWE3 bacterium CG06_land_8_20_14_3_00_42_16</name>
    <dbReference type="NCBI Taxonomy" id="1975083"/>
    <lineage>
        <taxon>Bacteria</taxon>
        <taxon>Katanobacteria</taxon>
    </lineage>
</organism>
<proteinExistence type="inferred from homology"/>
<dbReference type="InterPro" id="IPR018274">
    <property type="entry name" value="PEP_util_AS"/>
</dbReference>
<comment type="pathway">
    <text evidence="3 15">Carbohydrate biosynthesis; gluconeogenesis.</text>
</comment>
<dbReference type="InterPro" id="IPR000121">
    <property type="entry name" value="PEP_util_C"/>
</dbReference>
<dbReference type="PROSITE" id="PS00370">
    <property type="entry name" value="PEP_ENZYMES_PHOS_SITE"/>
    <property type="match status" value="1"/>
</dbReference>
<evidence type="ECO:0000256" key="5">
    <source>
        <dbReference type="ARBA" id="ARBA00011996"/>
    </source>
</evidence>
<dbReference type="InterPro" id="IPR002192">
    <property type="entry name" value="PPDK_AMP/ATP-bd"/>
</dbReference>
<dbReference type="Gene3D" id="3.50.30.10">
    <property type="entry name" value="Phosphohistidine domain"/>
    <property type="match status" value="1"/>
</dbReference>
<keyword evidence="12 15" id="KW-0460">Magnesium</keyword>
<feature type="domain" description="Pyruvate phosphate dikinase AMP/ATP-binding" evidence="17">
    <location>
        <begin position="20"/>
        <end position="329"/>
    </location>
</feature>
<dbReference type="NCBIfam" id="TIGR01418">
    <property type="entry name" value="PEP_synth"/>
    <property type="match status" value="1"/>
</dbReference>
<dbReference type="PROSITE" id="PS00742">
    <property type="entry name" value="PEP_ENZYMES_2"/>
    <property type="match status" value="1"/>
</dbReference>
<dbReference type="Gene3D" id="3.20.20.60">
    <property type="entry name" value="Phosphoenolpyruvate-binding domains"/>
    <property type="match status" value="1"/>
</dbReference>
<evidence type="ECO:0000313" key="19">
    <source>
        <dbReference type="EMBL" id="PIU69051.1"/>
    </source>
</evidence>
<evidence type="ECO:0000256" key="1">
    <source>
        <dbReference type="ARBA" id="ARBA00001946"/>
    </source>
</evidence>
<dbReference type="GO" id="GO:0006094">
    <property type="term" value="P:gluconeogenesis"/>
    <property type="evidence" value="ECO:0007669"/>
    <property type="project" value="UniProtKB-UniPathway"/>
</dbReference>
<dbReference type="PRINTS" id="PR01736">
    <property type="entry name" value="PHPHTRNFRASE"/>
</dbReference>
<accession>A0A2M7ANT1</accession>
<dbReference type="AlphaFoldDB" id="A0A2M7ANT1"/>
<dbReference type="Gene3D" id="3.30.470.20">
    <property type="entry name" value="ATP-grasp fold, B domain"/>
    <property type="match status" value="1"/>
</dbReference>
<dbReference type="InterPro" id="IPR008279">
    <property type="entry name" value="PEP-util_enz_mobile_dom"/>
</dbReference>
<dbReference type="PANTHER" id="PTHR43030">
    <property type="entry name" value="PHOSPHOENOLPYRUVATE SYNTHASE"/>
    <property type="match status" value="1"/>
</dbReference>
<dbReference type="EMBL" id="PEWD01000035">
    <property type="protein sequence ID" value="PIU69051.1"/>
    <property type="molecule type" value="Genomic_DNA"/>
</dbReference>
<dbReference type="Pfam" id="PF02896">
    <property type="entry name" value="PEP-utilizers_C"/>
    <property type="match status" value="1"/>
</dbReference>
<dbReference type="SUPFAM" id="SSF52009">
    <property type="entry name" value="Phosphohistidine domain"/>
    <property type="match status" value="1"/>
</dbReference>
<dbReference type="InterPro" id="IPR036637">
    <property type="entry name" value="Phosphohistidine_dom_sf"/>
</dbReference>
<name>A0A2M7ANT1_UNCKA</name>
<dbReference type="NCBIfam" id="NF005057">
    <property type="entry name" value="PRK06464.1"/>
    <property type="match status" value="1"/>
</dbReference>
<dbReference type="InterPro" id="IPR013815">
    <property type="entry name" value="ATP_grasp_subdomain_1"/>
</dbReference>
<comment type="function">
    <text evidence="2 15">Catalyzes the phosphorylation of pyruvate to phosphoenolpyruvate.</text>
</comment>
<sequence length="776" mass="86279">MMTGRKFIAWFAEIGKDDVNVAGGKGANLGEMTQIGIPVPPGFIITAPGYFYFLEKNNLRKEISDKLKNLDVDDTKNLQRVALEIKEKITSAQMPPELSKIIREEYHHVVSQDKNPLVAVRSSATAEDLPDASFAGQQRTYLNVKGEKGLLVAVLGCYASLFESRAIFYRQSKGFDHFKVGIAVPIQKMVQSEASGIIFTVDPISSDPSKIIIEAVYGLGETVVSGAVTPDQYVVDKKTFTILEKHIVKQTWQLMRKTKYREGEDPNLKVKISPAYQEKQKIADEHIIELARIAFRLENHYRHPQDIEWALENDHIFLVQTRPVTTLNIVTAEGKLEFATSTEGKEAEIPLLVGLGASPGIGIGKVKIIKSPSEINKILKGDILVTEMTTPDFVPAMKRAVAIVTDKGGRTCHAAIVSRELGIPCVVGTEKATQILKNGETLTVDGTQGKVFQGEIKIEKTSPQVQVVPKSTDRQNSSKIHTATKVYVNLAEPELAQQIAQRDVDGVGLLRAEFMIAEIGEHPKALIKKHKEELFIEKLSEGILTIAKAFNPRPVIYRATDFKTNEYKNLKGGAEFEPEEPNPMLGYRGCLRYITDSDVFRLELSAIKKVRHYHKNLWLMIPFVRTPQELSEAKKIMASEGLNRSSTFKLFMMVEIPSNIILLDKFIGVGIDGISIGSNDLTQLILGVDRDNPQIAAAFDERNEAVLWAMEKAITTSTQHSIAASICGQAPSDYPEITSKLIEWGITSVSVNPDMIEKTREIVSEAEMRLVRMREI</sequence>
<evidence type="ECO:0000256" key="9">
    <source>
        <dbReference type="ARBA" id="ARBA00022741"/>
    </source>
</evidence>